<evidence type="ECO:0000256" key="1">
    <source>
        <dbReference type="SAM" id="Phobius"/>
    </source>
</evidence>
<evidence type="ECO:0000313" key="3">
    <source>
        <dbReference type="Proteomes" id="UP000223839"/>
    </source>
</evidence>
<evidence type="ECO:0000313" key="2">
    <source>
        <dbReference type="EMBL" id="PFM88074.1"/>
    </source>
</evidence>
<sequence>MVPWLGTKSQKGNKGDRFTILITKFKDETIFNAVVWLVILPLIYYKIFWMRILEMDLFVIIIKN</sequence>
<protein>
    <submittedName>
        <fullName evidence="2">Uncharacterized protein</fullName>
    </submittedName>
</protein>
<organism evidence="2 3">
    <name type="scientific">Bacillus thuringiensis</name>
    <dbReference type="NCBI Taxonomy" id="1428"/>
    <lineage>
        <taxon>Bacteria</taxon>
        <taxon>Bacillati</taxon>
        <taxon>Bacillota</taxon>
        <taxon>Bacilli</taxon>
        <taxon>Bacillales</taxon>
        <taxon>Bacillaceae</taxon>
        <taxon>Bacillus</taxon>
        <taxon>Bacillus cereus group</taxon>
    </lineage>
</organism>
<comment type="caution">
    <text evidence="2">The sequence shown here is derived from an EMBL/GenBank/DDBJ whole genome shotgun (WGS) entry which is preliminary data.</text>
</comment>
<gene>
    <name evidence="2" type="ORF">COJ61_22220</name>
</gene>
<accession>A0AB36TQM1</accession>
<name>A0AB36TQM1_BACTU</name>
<dbReference type="RefSeq" id="WP_097919897.1">
    <property type="nucleotide sequence ID" value="NZ_NVKY01000057.1"/>
</dbReference>
<dbReference type="EMBL" id="NUYG01000047">
    <property type="protein sequence ID" value="PFM88074.1"/>
    <property type="molecule type" value="Genomic_DNA"/>
</dbReference>
<reference evidence="2 3" key="1">
    <citation type="submission" date="2017-09" db="EMBL/GenBank/DDBJ databases">
        <title>Large-scale bioinformatics analysis of Bacillus genomes uncovers conserved roles of natural products in bacterial physiology.</title>
        <authorList>
            <consortium name="Agbiome Team Llc"/>
            <person name="Bleich R.M."/>
            <person name="Grubbs K.J."/>
            <person name="Santa Maria K.C."/>
            <person name="Allen S.E."/>
            <person name="Farag S."/>
            <person name="Shank E.A."/>
            <person name="Bowers A."/>
        </authorList>
    </citation>
    <scope>NUCLEOTIDE SEQUENCE [LARGE SCALE GENOMIC DNA]</scope>
    <source>
        <strain evidence="2 3">AFS077661</strain>
    </source>
</reference>
<dbReference type="AlphaFoldDB" id="A0AB36TQM1"/>
<proteinExistence type="predicted"/>
<dbReference type="Proteomes" id="UP000223839">
    <property type="component" value="Unassembled WGS sequence"/>
</dbReference>
<keyword evidence="1" id="KW-0812">Transmembrane</keyword>
<feature type="transmembrane region" description="Helical" evidence="1">
    <location>
        <begin position="30"/>
        <end position="48"/>
    </location>
</feature>
<keyword evidence="1" id="KW-1133">Transmembrane helix</keyword>
<keyword evidence="1" id="KW-0472">Membrane</keyword>